<dbReference type="EMBL" id="HBEJ01019486">
    <property type="protein sequence ID" value="CAD8381096.1"/>
    <property type="molecule type" value="Transcribed_RNA"/>
</dbReference>
<organism evidence="2">
    <name type="scientific">Minutocellus polymorphus</name>
    <dbReference type="NCBI Taxonomy" id="265543"/>
    <lineage>
        <taxon>Eukaryota</taxon>
        <taxon>Sar</taxon>
        <taxon>Stramenopiles</taxon>
        <taxon>Ochrophyta</taxon>
        <taxon>Bacillariophyta</taxon>
        <taxon>Mediophyceae</taxon>
        <taxon>Cymatosirophycidae</taxon>
        <taxon>Cymatosirales</taxon>
        <taxon>Cymatosiraceae</taxon>
        <taxon>Minutocellus</taxon>
    </lineage>
</organism>
<accession>A0A7S0FUS2</accession>
<proteinExistence type="predicted"/>
<evidence type="ECO:0000313" key="2">
    <source>
        <dbReference type="EMBL" id="CAD8381096.1"/>
    </source>
</evidence>
<name>A0A7S0FUS2_9STRA</name>
<evidence type="ECO:0000256" key="1">
    <source>
        <dbReference type="SAM" id="MobiDB-lite"/>
    </source>
</evidence>
<protein>
    <submittedName>
        <fullName evidence="2">Uncharacterized protein</fullName>
    </submittedName>
</protein>
<dbReference type="AlphaFoldDB" id="A0A7S0FUS2"/>
<feature type="region of interest" description="Disordered" evidence="1">
    <location>
        <begin position="120"/>
        <end position="140"/>
    </location>
</feature>
<reference evidence="2" key="1">
    <citation type="submission" date="2021-01" db="EMBL/GenBank/DDBJ databases">
        <authorList>
            <person name="Corre E."/>
            <person name="Pelletier E."/>
            <person name="Niang G."/>
            <person name="Scheremetjew M."/>
            <person name="Finn R."/>
            <person name="Kale V."/>
            <person name="Holt S."/>
            <person name="Cochrane G."/>
            <person name="Meng A."/>
            <person name="Brown T."/>
            <person name="Cohen L."/>
        </authorList>
    </citation>
    <scope>NUCLEOTIDE SEQUENCE</scope>
    <source>
        <strain evidence="2">CCMP3303</strain>
    </source>
</reference>
<feature type="region of interest" description="Disordered" evidence="1">
    <location>
        <begin position="181"/>
        <end position="206"/>
    </location>
</feature>
<gene>
    <name evidence="2" type="ORF">MPOL1434_LOCUS11363</name>
</gene>
<sequence length="226" mass="25196">MDEEVGIEVNLTTELDESTKADEHVDVGMNISLSNEGVEIYLDVGNDDAVINEIRSNMQSDDFLRDLSVKLELYMRLEAIYGKAESEEHAQRRLRVVLNRFEGREGVVLLALRRQMDSQAAEEGGQISNDEDIPTGCGDYERAQASVDDNAKESNETTRTKIFKGFVKSIRKTKNISASIEERSGLSSLHGASNIDDGHSSRDDDDLYDADLSADLDEFFNVPVEI</sequence>